<protein>
    <submittedName>
        <fullName evidence="2">Putative integral membrane protein</fullName>
    </submittedName>
</protein>
<keyword evidence="1" id="KW-0472">Membrane</keyword>
<organism evidence="2 3">
    <name type="scientific">Rhizobium leguminosarum</name>
    <dbReference type="NCBI Taxonomy" id="384"/>
    <lineage>
        <taxon>Bacteria</taxon>
        <taxon>Pseudomonadati</taxon>
        <taxon>Pseudomonadota</taxon>
        <taxon>Alphaproteobacteria</taxon>
        <taxon>Hyphomicrobiales</taxon>
        <taxon>Rhizobiaceae</taxon>
        <taxon>Rhizobium/Agrobacterium group</taxon>
        <taxon>Rhizobium</taxon>
    </lineage>
</organism>
<proteinExistence type="predicted"/>
<keyword evidence="1" id="KW-0812">Transmembrane</keyword>
<sequence>MAKLFLYENSDASVSIEGAPSGPNWLGDALVIQRGGTTASYPLAPRPSIPMSALATFGGDWRLAPQPGMALAISAAFREASAGPLDFLGLKFSSAVGYSAELRLTIVGHNASHFGTELTLHVCGHMELTVDGGGSVAAGAAICVDLWFSDLPILPSTALPRLRLRMPDLGFEWPYFDWVWPAGSSGLPSLPPLPWNMGWPALETVALPFQITWRRVALFEKDPNNNDHTLVLEVVGLRIQGPIGRAIEATLHLEWANGDITTGSYIELGAESKTRLQIKYWYQSDDCVAVAWTGRQLEEWLTLFLPEALVPDLKDDAEIALRVLRQNGELAEVRLDYRPTGSASEWTITLPGFAVDVPQPKHWSMVVWRADDQWYTGLFSTFAGNEIVTAYTTFALTNDDDRRLHGDDDKASSRLLELSASILPPDDPPSGSLVAFLPMADDDEDGPTDARDDQGWTTLALTTMGLEDGKPRFLRKTRYPLPPLDFTDNSTLCAPISDLERITAKDVTATIKINPSKLPFFKRDGFEAWKQYLEIDAKPAVIDWSLPGFKVPLKLMLHLGAMTGAGKFDLEADGTLNFDWERFAFSADGLETISLNLPEPRELDFLGLNWHFAGNADNKLFDLVLAGENFLLKQAEGSRIEALFTRLTSPSEPLVFAVSGFSIGPGGVSLDASMKKCSALLNGVATRFEFSSASFQVRDNRTTGFTVTGAGQLPPDLVGEATAHIALQFGQGAGGNLELISATAQLKGKNLLRCQGTRFEFSIDGIGLRFVNDHGDYHLYFTLTGVARFVLLEGDDAEGPLAWLPKIEMQFLDCPLAGDARVLRNHIKFHVEMPKKAKFSFLGCFEFELRGLGFDPGSEHWDDRPAAMLLCGQIKFAVDGGDVVDARFDFHNLLVALPEPGGFFPRLRCRNLGVKMRAGEAFELEGLIDFLEGDEIEPGWRARGFRGMGAVTMMGLPKISATFAFLRVLRPEPYRWERAWFLYAEARHLSIQIPAPIPIYIREVGLGFGYRYTLAMIKAADETNDIKQLIRELDKLAGSQGNLSNVAAWRLDIEEPEEKPRWTIAMRAMLSTASAAASVTDWKESAERTLANVFLMDAVMALRTDFTFFLTARGWLFTNYYDFDKDTNGVRNRPLVAGYALFQPRKHRLLAHAASQPDPAFGDHPPVWDFVKAALRASHYSATLLIEPNLFHMELGWPNVLRWGMDIGPLKIECRGGSITRITPHEMVQGFSFEGRGSLQISAGFDAGAIGASLTATARVAFGARYIAVLGFDRLDRSAFYGAVGLEIYVLVAISVWIRIKIGFCRITLNFGFSFEIGFTALLEVGATLDAIPGCRGTATLSIGLMGRSLRFNVHVGIAEGTVNRAAAIAKPFLNIGLEATEVEPLPGESRTVMTPAIRSSERFMHLSSETVANETPQFALPDYDILTTPVEPKNGDPFCLVMLVPSAKWLEVPPGLSLKTLGFLPVPPTDLPTDGFIDFVWEPSAAIASMIERFDFETSSWVPVQQGVFNWAIKWDAVVGTNDRPKSGEESSDPTFRDMMEAAFIPETLGETEPFRDPDHLDALLGDVLNDPRVGDSSDAAYEAGVRGTVEQFEGSPYLKHDPYVEYEQQLLNGFSDQTTLYDASGRLPDEDQTQTDAMLAQKQAHELRSTIINGLLEDAKAYAALLARNAPAAELQEFQKKSVAFLCGLVFRYNGATPPWMEKTPDIDAGEIWQRDSQSATTPNRARTHYVRAYNTIDTSFLAHPPTFDAIRQVASSSTVAINWEIKWPRTTRTPDQPEHHLRYYHVVRRPLGTTGSDQHFYVKRTAIHYRKDDNLVVLPARFQFVDNFREEPVEDREFFSGPRRYLYTITPVDLAGQRSQRSLSIVAERRPQMPPQAPEDPDIEIKYNVAAGDFSPVANDTPLADRLMKPQSVVISALKPALADAGDDPAPEQWRLVLRRERTLPIGSYPADAASENPRQSAPASNARVLPGDILIVLGSAEDSTSIEKTASGDHTERERQQWATSATGAALLAALASKGVVPSSTAAADSWRPAAWRVFLQTVSRDEVPSTLTPVKLRIEFTLDRRIEERRPELLEWILRPSAPFISDPTEGEANAAPASVPRPYAAGNGPIVFDLQKPNLRDQSIRFLAHPKQWRAARLGWNVTPSDAEHWQRDLLSAFRLYEFDTDDNTAEALDQKELNIEGFIALTRQIRELRLLPSDQLPLSPHENLSPDQWEAWYPSSARRLRLREQDESAIATGRGTDTWLSNWFSWRDSYLDWPALPSGWEEMRSTGDEPATLAETATVIIDAEALTLKFDAPPKGWSSAQREERQARLNRLGRCAALEISGFAAPTHNGIKWLTSSDVTSDTPTFRFELKAFPNPPSAAGQVDVVLSQPRAKLHWLLEQLIKDVENRASASADLSAETARLYGFASDPTLLPPGKATDLEALQDETAPGSDPYGWNALKRMGLSAAVTFRSIRDGKALLADRAWSLLHEVLQEYQGTVGDTWFKYLHVELLFQSGRSIRLSSDPDAKPTEDDLLALVQFSLRPAIVPVMEYKTCVLKAKKPESAPPSITISIASPTAPPSDWQVDLILPGQASIGLSFSEGASAAQSATVSTGASGRVVLLIRTTAATEPVVSVTESSGVPYEEPRFEPIGLNDERLRLFPDIKDRWIIPTILSNDGREFGDEPAEGPRRHWWRLDRYLRLAGAKSPVNEDWVETLNADKTLNWLRRFFNFSGDFDFSSGNNAPWTYGAGPWLATAYPHANTVGFAASRKGRTELYHIIDDGWAHAFRYFVQPLSRYDQLWLGLAQSTVLFPHAKDREANVTALLGLKEPVVLGEGGLDVAVPRIRRVSPPLVLSSRRLDAPTPDGATNPSPVWEVVLAKHPEQTLIDRNRTLAQRLEFQHIAYALVRRFAYIREIDAFFGSQFESEHDVLTSWDDIELVENTYLSRDDPATQHPDVRLPGPISELDWIEIPTDPASVTDAQRTLLLTDRHDTFEHDKVALQWKNLPFFYEHRALFIAAASAVSSPAVAADHSEFEFHSPEPVVIKDAFIDEIDGEPQMAFDLRLNSFWESLPAQNRWDIENPKSEDLGGRPFRPKLSVLPDVGVTYEIVHDGGPAAGVVDSVAAIAFTRSEAGYAWTVRSLSPRFDTKLRETITAPAAGPQAAEHRYLLRVQMRTLLTHPAIEAAVRDRYDFDESDSSVFNAALVILPPAGFNLVLNGPLTQEEGDHLLKLAGECDPHLGAALRALVASAPDDADPQTVTQVMASAGLEQIPQVCRFADGPDRLTLDATTRTLTWRGYFQATEVMKLIEWKASTPFHSTVEALLDAATAARSLAFVSATIVVPPDLPTMIHVIKGAPTGDPDEFNYTLDKDAGLFDASAWELLREPPANWPSALRNALVALHTDLDTLTVEIGEPEWKLRPDESQFIAGDLATKLLLGRSILAPNGLLPRRKGDALLAQLATQPVPARAAIQHLYQRSLSVGLAGGTLTLRTRRGSCRLVTAAEEIQPEPLDSP</sequence>
<dbReference type="RefSeq" id="WP_162710266.1">
    <property type="nucleotide sequence ID" value="NZ_CP030760.1"/>
</dbReference>
<accession>A0A2Z4YB16</accession>
<evidence type="ECO:0000313" key="2">
    <source>
        <dbReference type="EMBL" id="AXA37948.1"/>
    </source>
</evidence>
<evidence type="ECO:0000313" key="3">
    <source>
        <dbReference type="Proteomes" id="UP000251166"/>
    </source>
</evidence>
<keyword evidence="1" id="KW-1133">Transmembrane helix</keyword>
<evidence type="ECO:0000256" key="1">
    <source>
        <dbReference type="SAM" id="Phobius"/>
    </source>
</evidence>
<feature type="transmembrane region" description="Helical" evidence="1">
    <location>
        <begin position="1279"/>
        <end position="1298"/>
    </location>
</feature>
<name>A0A2Z4YB16_RHILE</name>
<reference evidence="2 3" key="1">
    <citation type="submission" date="2018-07" db="EMBL/GenBank/DDBJ databases">
        <title>Rhizobium leguminosarum strain:ATCC 14479 Genome sequencing and assembly.</title>
        <authorList>
            <person name="Chakraborty R."/>
        </authorList>
    </citation>
    <scope>NUCLEOTIDE SEQUENCE [LARGE SCALE GENOMIC DNA]</scope>
    <source>
        <strain evidence="2 3">ATCC 14479</strain>
    </source>
</reference>
<dbReference type="Proteomes" id="UP000251166">
    <property type="component" value="Chromosome"/>
</dbReference>
<dbReference type="EMBL" id="CP030760">
    <property type="protein sequence ID" value="AXA37948.1"/>
    <property type="molecule type" value="Genomic_DNA"/>
</dbReference>
<gene>
    <name evidence="2" type="ORF">DLJ82_0331</name>
</gene>